<dbReference type="CDD" id="cd02165">
    <property type="entry name" value="NMNAT"/>
    <property type="match status" value="1"/>
</dbReference>
<dbReference type="EMBL" id="CP089285">
    <property type="protein sequence ID" value="UTO56166.1"/>
    <property type="molecule type" value="Genomic_DNA"/>
</dbReference>
<dbReference type="Proteomes" id="UP001059985">
    <property type="component" value="Chromosome"/>
</dbReference>
<dbReference type="HAMAP" id="MF_00244">
    <property type="entry name" value="NaMN_adenylyltr"/>
    <property type="match status" value="1"/>
</dbReference>
<evidence type="ECO:0000256" key="4">
    <source>
        <dbReference type="ARBA" id="ARBA00022679"/>
    </source>
</evidence>
<evidence type="ECO:0000259" key="10">
    <source>
        <dbReference type="Pfam" id="PF01467"/>
    </source>
</evidence>
<evidence type="ECO:0000313" key="11">
    <source>
        <dbReference type="EMBL" id="UTO55245.1"/>
    </source>
</evidence>
<dbReference type="NCBIfam" id="TIGR00125">
    <property type="entry name" value="cyt_tran_rel"/>
    <property type="match status" value="1"/>
</dbReference>
<proteinExistence type="inferred from homology"/>
<accession>A0A9Q9BZ66</accession>
<evidence type="ECO:0000313" key="12">
    <source>
        <dbReference type="EMBL" id="UTO56166.1"/>
    </source>
</evidence>
<keyword evidence="14" id="KW-1185">Reference proteome</keyword>
<protein>
    <recommendedName>
        <fullName evidence="9">Probable nicotinate-nucleotide adenylyltransferase</fullName>
        <ecNumber evidence="9">2.7.7.18</ecNumber>
    </recommendedName>
    <alternativeName>
        <fullName evidence="9">Deamido-NAD(+) diphosphorylase</fullName>
    </alternativeName>
    <alternativeName>
        <fullName evidence="9">Deamido-NAD(+) pyrophosphorylase</fullName>
    </alternativeName>
    <alternativeName>
        <fullName evidence="9">Nicotinate mononucleotide adenylyltransferase</fullName>
        <shortName evidence="9">NaMN adenylyltransferase</shortName>
    </alternativeName>
</protein>
<comment type="catalytic activity">
    <reaction evidence="8 9">
        <text>nicotinate beta-D-ribonucleotide + ATP + H(+) = deamido-NAD(+) + diphosphate</text>
        <dbReference type="Rhea" id="RHEA:22860"/>
        <dbReference type="ChEBI" id="CHEBI:15378"/>
        <dbReference type="ChEBI" id="CHEBI:30616"/>
        <dbReference type="ChEBI" id="CHEBI:33019"/>
        <dbReference type="ChEBI" id="CHEBI:57502"/>
        <dbReference type="ChEBI" id="CHEBI:58437"/>
        <dbReference type="EC" id="2.7.7.18"/>
    </reaction>
</comment>
<comment type="similarity">
    <text evidence="3 9">Belongs to the NadD family.</text>
</comment>
<sequence>MRIGILGGSFDPPHYGHLHITMNLLKILQLNELWWVLTRQNPLKFNSKYNLEERLLLANKITCDYKRVKVIYVDSCYSYHVVTYLKRRYYNVNFIWLMGSDNLLFFHKWYRWKDFCQLIPILVFERKNYVYNALKSCFSYSQYQRYVNVGLLIKELYGWSFVRSVTYDMSSTKIRGYSLNKN</sequence>
<keyword evidence="9" id="KW-0662">Pyridine nucleotide biosynthesis</keyword>
<dbReference type="EC" id="2.7.7.18" evidence="9"/>
<dbReference type="Pfam" id="PF01467">
    <property type="entry name" value="CTP_transf_like"/>
    <property type="match status" value="1"/>
</dbReference>
<dbReference type="Proteomes" id="UP001059822">
    <property type="component" value="Chromosome"/>
</dbReference>
<dbReference type="PANTHER" id="PTHR39321">
    <property type="entry name" value="NICOTINATE-NUCLEOTIDE ADENYLYLTRANSFERASE-RELATED"/>
    <property type="match status" value="1"/>
</dbReference>
<evidence type="ECO:0000256" key="9">
    <source>
        <dbReference type="HAMAP-Rule" id="MF_00244"/>
    </source>
</evidence>
<comment type="function">
    <text evidence="1 9">Catalyzes the reversible adenylation of nicotinate mononucleotide (NaMN) to nicotinic acid adenine dinucleotide (NaAD).</text>
</comment>
<dbReference type="RefSeq" id="WP_218194197.1">
    <property type="nucleotide sequence ID" value="NZ_CP054597.1"/>
</dbReference>
<dbReference type="PANTHER" id="PTHR39321:SF3">
    <property type="entry name" value="PHOSPHOPANTETHEINE ADENYLYLTRANSFERASE"/>
    <property type="match status" value="1"/>
</dbReference>
<keyword evidence="9" id="KW-0520">NAD</keyword>
<dbReference type="AlphaFoldDB" id="A0A9Q9BZ66"/>
<feature type="domain" description="Cytidyltransferase-like" evidence="10">
    <location>
        <begin position="5"/>
        <end position="175"/>
    </location>
</feature>
<evidence type="ECO:0000256" key="2">
    <source>
        <dbReference type="ARBA" id="ARBA00005019"/>
    </source>
</evidence>
<dbReference type="GO" id="GO:0004515">
    <property type="term" value="F:nicotinate-nucleotide adenylyltransferase activity"/>
    <property type="evidence" value="ECO:0007669"/>
    <property type="project" value="UniProtKB-UniRule"/>
</dbReference>
<name>A0A9Q9BZ66_9RICK</name>
<evidence type="ECO:0000313" key="14">
    <source>
        <dbReference type="Proteomes" id="UP001059985"/>
    </source>
</evidence>
<dbReference type="InterPro" id="IPR005248">
    <property type="entry name" value="NadD/NMNAT"/>
</dbReference>
<evidence type="ECO:0000256" key="5">
    <source>
        <dbReference type="ARBA" id="ARBA00022695"/>
    </source>
</evidence>
<keyword evidence="6 9" id="KW-0547">Nucleotide-binding</keyword>
<reference evidence="11" key="1">
    <citation type="journal article" date="2022" name="Microorganisms">
        <title>Assembly and Comparison of Ca. Neoehrlichia mikurensis Genomes.</title>
        <authorList>
            <person name="Azagi T."/>
            <person name="Dirks R.P."/>
            <person name="Yebra-Pimentel E.S."/>
            <person name="Schaap P.J."/>
            <person name="Koehorst J.J."/>
            <person name="Esser H.J."/>
            <person name="Sprong H."/>
        </authorList>
    </citation>
    <scope>NUCLEOTIDE SEQUENCE</scope>
    <source>
        <strain evidence="12">18-2804</strain>
        <strain evidence="11">18-2837</strain>
    </source>
</reference>
<evidence type="ECO:0000313" key="13">
    <source>
        <dbReference type="Proteomes" id="UP001059822"/>
    </source>
</evidence>
<evidence type="ECO:0000256" key="1">
    <source>
        <dbReference type="ARBA" id="ARBA00002324"/>
    </source>
</evidence>
<keyword evidence="4 9" id="KW-0808">Transferase</keyword>
<dbReference type="GO" id="GO:0005524">
    <property type="term" value="F:ATP binding"/>
    <property type="evidence" value="ECO:0007669"/>
    <property type="project" value="UniProtKB-KW"/>
</dbReference>
<dbReference type="GO" id="GO:0009435">
    <property type="term" value="P:NAD+ biosynthetic process"/>
    <property type="evidence" value="ECO:0007669"/>
    <property type="project" value="UniProtKB-UniRule"/>
</dbReference>
<keyword evidence="7 9" id="KW-0067">ATP-binding</keyword>
<evidence type="ECO:0000256" key="8">
    <source>
        <dbReference type="ARBA" id="ARBA00048721"/>
    </source>
</evidence>
<comment type="pathway">
    <text evidence="2 9">Cofactor biosynthesis; NAD(+) biosynthesis; deamido-NAD(+) from nicotinate D-ribonucleotide: step 1/1.</text>
</comment>
<evidence type="ECO:0000256" key="7">
    <source>
        <dbReference type="ARBA" id="ARBA00022840"/>
    </source>
</evidence>
<gene>
    <name evidence="9" type="primary">nadD</name>
    <name evidence="12" type="ORF">LUA81_03540</name>
    <name evidence="11" type="ORF">LUA82_03575</name>
</gene>
<organism evidence="11 13">
    <name type="scientific">Neoehrlichia mikurensis</name>
    <dbReference type="NCBI Taxonomy" id="89586"/>
    <lineage>
        <taxon>Bacteria</taxon>
        <taxon>Pseudomonadati</taxon>
        <taxon>Pseudomonadota</taxon>
        <taxon>Alphaproteobacteria</taxon>
        <taxon>Rickettsiales</taxon>
        <taxon>Anaplasmataceae</taxon>
        <taxon>Candidatus Neoehrlichia</taxon>
    </lineage>
</organism>
<dbReference type="InterPro" id="IPR004821">
    <property type="entry name" value="Cyt_trans-like"/>
</dbReference>
<evidence type="ECO:0000256" key="3">
    <source>
        <dbReference type="ARBA" id="ARBA00009014"/>
    </source>
</evidence>
<dbReference type="EMBL" id="CP089286">
    <property type="protein sequence ID" value="UTO55245.1"/>
    <property type="molecule type" value="Genomic_DNA"/>
</dbReference>
<evidence type="ECO:0000256" key="6">
    <source>
        <dbReference type="ARBA" id="ARBA00022741"/>
    </source>
</evidence>
<keyword evidence="5 9" id="KW-0548">Nucleotidyltransferase</keyword>